<accession>A0ABQ9G9I8</accession>
<sequence length="108" mass="11974">MVLWNASKRVLRYVKSTSDKKLVYQKCPDECPQEITFADAVWGSDKTDRKSVSGLASFHCCNLLSWSSKKLPIVAPSVAEAEYTLYSMAASDLLYLKGLLSEFVGETG</sequence>
<evidence type="ECO:0000313" key="1">
    <source>
        <dbReference type="EMBL" id="KAJ8869093.1"/>
    </source>
</evidence>
<proteinExistence type="predicted"/>
<reference evidence="1 2" key="1">
    <citation type="submission" date="2023-02" db="EMBL/GenBank/DDBJ databases">
        <title>LHISI_Scaffold_Assembly.</title>
        <authorList>
            <person name="Stuart O.P."/>
            <person name="Cleave R."/>
            <person name="Magrath M.J.L."/>
            <person name="Mikheyev A.S."/>
        </authorList>
    </citation>
    <scope>NUCLEOTIDE SEQUENCE [LARGE SCALE GENOMIC DNA]</scope>
    <source>
        <strain evidence="1">Daus_M_001</strain>
        <tissue evidence="1">Leg muscle</tissue>
    </source>
</reference>
<keyword evidence="2" id="KW-1185">Reference proteome</keyword>
<protein>
    <submittedName>
        <fullName evidence="1">Uncharacterized protein</fullName>
    </submittedName>
</protein>
<organism evidence="1 2">
    <name type="scientific">Dryococelus australis</name>
    <dbReference type="NCBI Taxonomy" id="614101"/>
    <lineage>
        <taxon>Eukaryota</taxon>
        <taxon>Metazoa</taxon>
        <taxon>Ecdysozoa</taxon>
        <taxon>Arthropoda</taxon>
        <taxon>Hexapoda</taxon>
        <taxon>Insecta</taxon>
        <taxon>Pterygota</taxon>
        <taxon>Neoptera</taxon>
        <taxon>Polyneoptera</taxon>
        <taxon>Phasmatodea</taxon>
        <taxon>Verophasmatodea</taxon>
        <taxon>Anareolatae</taxon>
        <taxon>Phasmatidae</taxon>
        <taxon>Eurycanthinae</taxon>
        <taxon>Dryococelus</taxon>
    </lineage>
</organism>
<dbReference type="PANTHER" id="PTHR11439">
    <property type="entry name" value="GAG-POL-RELATED RETROTRANSPOSON"/>
    <property type="match status" value="1"/>
</dbReference>
<dbReference type="Proteomes" id="UP001159363">
    <property type="component" value="Chromosome 13"/>
</dbReference>
<dbReference type="PANTHER" id="PTHR11439:SF483">
    <property type="entry name" value="PEPTIDE SYNTHASE GLIP-LIKE, PUTATIVE (AFU_ORTHOLOGUE AFUA_3G12920)-RELATED"/>
    <property type="match status" value="1"/>
</dbReference>
<evidence type="ECO:0000313" key="2">
    <source>
        <dbReference type="Proteomes" id="UP001159363"/>
    </source>
</evidence>
<comment type="caution">
    <text evidence="1">The sequence shown here is derived from an EMBL/GenBank/DDBJ whole genome shotgun (WGS) entry which is preliminary data.</text>
</comment>
<dbReference type="CDD" id="cd09272">
    <property type="entry name" value="RNase_HI_RT_Ty1"/>
    <property type="match status" value="1"/>
</dbReference>
<gene>
    <name evidence="1" type="ORF">PR048_030655</name>
</gene>
<dbReference type="EMBL" id="JARBHB010000014">
    <property type="protein sequence ID" value="KAJ8869093.1"/>
    <property type="molecule type" value="Genomic_DNA"/>
</dbReference>
<name>A0ABQ9G9I8_9NEOP</name>